<proteinExistence type="predicted"/>
<protein>
    <submittedName>
        <fullName evidence="1">Uncharacterized protein</fullName>
    </submittedName>
</protein>
<accession>A0A9Q6EKY5</accession>
<dbReference type="Proteomes" id="UP000222310">
    <property type="component" value="Unassembled WGS sequence"/>
</dbReference>
<gene>
    <name evidence="1" type="ORF">VF08_15520</name>
</gene>
<comment type="caution">
    <text evidence="1">The sequence shown here is derived from an EMBL/GenBank/DDBJ whole genome shotgun (WGS) entry which is preliminary data.</text>
</comment>
<dbReference type="GeneID" id="57095647"/>
<evidence type="ECO:0000313" key="2">
    <source>
        <dbReference type="Proteomes" id="UP000222310"/>
    </source>
</evidence>
<organism evidence="1 2">
    <name type="scientific">Nostoc linckia z8</name>
    <dbReference type="NCBI Taxonomy" id="1628746"/>
    <lineage>
        <taxon>Bacteria</taxon>
        <taxon>Bacillati</taxon>
        <taxon>Cyanobacteriota</taxon>
        <taxon>Cyanophyceae</taxon>
        <taxon>Nostocales</taxon>
        <taxon>Nostocaceae</taxon>
        <taxon>Nostoc</taxon>
    </lineage>
</organism>
<evidence type="ECO:0000313" key="1">
    <source>
        <dbReference type="EMBL" id="PHK03375.1"/>
    </source>
</evidence>
<dbReference type="RefSeq" id="WP_099071259.1">
    <property type="nucleotide sequence ID" value="NZ_LAHD01000039.1"/>
</dbReference>
<reference evidence="1 2" key="1">
    <citation type="submission" date="2015-02" db="EMBL/GenBank/DDBJ databases">
        <title>Nostoc linckia genome annotation.</title>
        <authorList>
            <person name="Zhou Z."/>
        </authorList>
    </citation>
    <scope>NUCLEOTIDE SEQUENCE [LARGE SCALE GENOMIC DNA]</scope>
    <source>
        <strain evidence="2">z8</strain>
    </source>
</reference>
<sequence length="81" mass="9702">MKYQFLSLKRSIFETFQNPKYSRPALNNLDQKLEKYLNLTNGFFIEAGANVFFDEVNSFLKSSYQLVEKLSFHDYLYQIKE</sequence>
<dbReference type="AlphaFoldDB" id="A0A9Q6EKY5"/>
<name>A0A9Q6EKY5_NOSLI</name>
<dbReference type="EMBL" id="LAHD01000039">
    <property type="protein sequence ID" value="PHK03375.1"/>
    <property type="molecule type" value="Genomic_DNA"/>
</dbReference>